<sequence>MVALLPGLPDWRNADDYAHLRAMPRSAFAWEWLRRSSRYRDAWVRRGGQTGSDASCPPESFGLVDYENPAFSAAVARPLWTRSIDPTVLVADVLDRDPEPGDAFNLLNLASLAKLHVGVSRWEHLLLSDGIHGIRLDIATGSVVGSPTLLAYRIQGQASAKGPAETLRQLTALVQRMAFSANLFPQERRTARWILELRTADAIASGASAHEIAAHFYPALTAERRWRVESYAARRRVQRLVARARNQHVDADVRKWFVQDSIVHP</sequence>
<dbReference type="KEGG" id="spha:D3Y57_02540"/>
<dbReference type="Pfam" id="PF10074">
    <property type="entry name" value="RovC_DNA-bd"/>
    <property type="match status" value="1"/>
</dbReference>
<evidence type="ECO:0000259" key="2">
    <source>
        <dbReference type="Pfam" id="PF20109"/>
    </source>
</evidence>
<dbReference type="Proteomes" id="UP000276254">
    <property type="component" value="Plasmid unnamed1"/>
</dbReference>
<feature type="domain" description="Transcriptional regulator-like" evidence="2">
    <location>
        <begin position="10"/>
        <end position="46"/>
    </location>
</feature>
<protein>
    <submittedName>
        <fullName evidence="3">DUF2285 domain-containing protein</fullName>
    </submittedName>
</protein>
<keyword evidence="3" id="KW-0614">Plasmid</keyword>
<dbReference type="InterPro" id="IPR018754">
    <property type="entry name" value="RovC-like_DNA-bd"/>
</dbReference>
<dbReference type="OrthoDB" id="9800831at2"/>
<dbReference type="EMBL" id="CP032828">
    <property type="protein sequence ID" value="AYJ84956.1"/>
    <property type="molecule type" value="Genomic_DNA"/>
</dbReference>
<name>A0A494TGH6_SPHPE</name>
<dbReference type="AlphaFoldDB" id="A0A494TGH6"/>
<feature type="domain" description="T6SS Transcription factor RovC-like DNA binding" evidence="1">
    <location>
        <begin position="168"/>
        <end position="245"/>
    </location>
</feature>
<dbReference type="Pfam" id="PF20109">
    <property type="entry name" value="Trans_reg_dom"/>
    <property type="match status" value="1"/>
</dbReference>
<geneLocation type="plasmid" evidence="3">
    <name>unnamed1</name>
</geneLocation>
<organism evidence="3 4">
    <name type="scientific">Sphingomonas paeninsulae</name>
    <dbReference type="NCBI Taxonomy" id="2319844"/>
    <lineage>
        <taxon>Bacteria</taxon>
        <taxon>Pseudomonadati</taxon>
        <taxon>Pseudomonadota</taxon>
        <taxon>Alphaproteobacteria</taxon>
        <taxon>Sphingomonadales</taxon>
        <taxon>Sphingomonadaceae</taxon>
        <taxon>Sphingomonas</taxon>
    </lineage>
</organism>
<dbReference type="InterPro" id="IPR045465">
    <property type="entry name" value="Trans_reg_dom"/>
</dbReference>
<evidence type="ECO:0000313" key="4">
    <source>
        <dbReference type="Proteomes" id="UP000276254"/>
    </source>
</evidence>
<evidence type="ECO:0000313" key="3">
    <source>
        <dbReference type="EMBL" id="AYJ84956.1"/>
    </source>
</evidence>
<accession>A0A494TGH6</accession>
<gene>
    <name evidence="3" type="ORF">D3Y57_02540</name>
</gene>
<reference evidence="3 4" key="1">
    <citation type="submission" date="2018-09" db="EMBL/GenBank/DDBJ databases">
        <title>Sphingomonas peninsula sp. nov., isolated from fildes peninsula, Antarctic soil.</title>
        <authorList>
            <person name="Yingchao G."/>
        </authorList>
    </citation>
    <scope>NUCLEOTIDE SEQUENCE [LARGE SCALE GENOMIC DNA]</scope>
    <source>
        <strain evidence="3 4">YZ-8</strain>
        <plasmid evidence="3 4">unnamed1</plasmid>
    </source>
</reference>
<proteinExistence type="predicted"/>
<keyword evidence="4" id="KW-1185">Reference proteome</keyword>
<evidence type="ECO:0000259" key="1">
    <source>
        <dbReference type="Pfam" id="PF10074"/>
    </source>
</evidence>